<dbReference type="PANTHER" id="PTHR13084">
    <property type="entry name" value="T-CELL LYMPHOMA BREAKPOINT-ASSOCIATED TARGET 1-RELATED"/>
    <property type="match status" value="1"/>
</dbReference>
<feature type="transmembrane region" description="Helical" evidence="7">
    <location>
        <begin position="34"/>
        <end position="55"/>
    </location>
</feature>
<evidence type="ECO:0000256" key="3">
    <source>
        <dbReference type="ARBA" id="ARBA00022475"/>
    </source>
</evidence>
<comment type="similarity">
    <text evidence="2 7">Belongs to the NKAIN family.</text>
</comment>
<keyword evidence="3 7" id="KW-1003">Cell membrane</keyword>
<evidence type="ECO:0000256" key="6">
    <source>
        <dbReference type="ARBA" id="ARBA00023136"/>
    </source>
</evidence>
<keyword evidence="5 7" id="KW-1133">Transmembrane helix</keyword>
<comment type="subcellular location">
    <subcellularLocation>
        <location evidence="1 7">Cell membrane</location>
        <topology evidence="1 7">Multi-pass membrane protein</topology>
    </subcellularLocation>
</comment>
<evidence type="ECO:0000313" key="8">
    <source>
        <dbReference type="EMBL" id="LAA09779.1"/>
    </source>
</evidence>
<feature type="transmembrane region" description="Helical" evidence="7">
    <location>
        <begin position="62"/>
        <end position="86"/>
    </location>
</feature>
<evidence type="ECO:0000256" key="4">
    <source>
        <dbReference type="ARBA" id="ARBA00022692"/>
    </source>
</evidence>
<evidence type="ECO:0000256" key="5">
    <source>
        <dbReference type="ARBA" id="ARBA00022989"/>
    </source>
</evidence>
<dbReference type="PANTHER" id="PTHR13084:SF6">
    <property type="entry name" value="SODIUM_POTASSIUM-TRANSPORTING ATPASE SUBUNIT BETA-1-INTERACTING PROTEIN"/>
    <property type="match status" value="1"/>
</dbReference>
<keyword evidence="4 7" id="KW-0812">Transmembrane</keyword>
<evidence type="ECO:0000256" key="1">
    <source>
        <dbReference type="ARBA" id="ARBA00004651"/>
    </source>
</evidence>
<dbReference type="AlphaFoldDB" id="A0A2L2YNZ0"/>
<dbReference type="EMBL" id="IAAA01048413">
    <property type="protein sequence ID" value="LAA09779.1"/>
    <property type="molecule type" value="mRNA"/>
</dbReference>
<evidence type="ECO:0000256" key="7">
    <source>
        <dbReference type="RuleBase" id="RU368041"/>
    </source>
</evidence>
<dbReference type="OrthoDB" id="10050321at2759"/>
<reference evidence="8" key="1">
    <citation type="journal article" date="2016" name="Mol. Ecol. Resour.">
        <title>Evaluation of the impact of RNA preservation methods of spiders for de novo transcriptome assembly.</title>
        <authorList>
            <person name="Kono N."/>
            <person name="Nakamura H."/>
            <person name="Ito Y."/>
            <person name="Tomita M."/>
            <person name="Arakawa K."/>
        </authorList>
    </citation>
    <scope>NUCLEOTIDE SEQUENCE</scope>
    <source>
        <tissue evidence="8">Whole body</tissue>
    </source>
</reference>
<keyword evidence="6 7" id="KW-0472">Membrane</keyword>
<evidence type="ECO:0000256" key="2">
    <source>
        <dbReference type="ARBA" id="ARBA00006364"/>
    </source>
</evidence>
<sequence>MACCAVRCILITTCVIQLVSTIQRQILDFLGYMWTPILVNFFQIIFAILGIFGAYQYKIKYITCYAVWTSLWLGWNVFVICVYFEAGILTRDTEVLNMGTGSRSWWLVNGAGCRPIYNTSHEDPFYFPTPSSVEGCVIEYFYIEAIQAAVQCFLAVLGIISASFTIYVFTRDDDSFDFIGGFESLSTYHSPAKASQMCLQPMFSETD</sequence>
<dbReference type="GO" id="GO:0002028">
    <property type="term" value="P:regulation of sodium ion transport"/>
    <property type="evidence" value="ECO:0007669"/>
    <property type="project" value="UniProtKB-UniRule"/>
</dbReference>
<dbReference type="Pfam" id="PF05640">
    <property type="entry name" value="NKAIN"/>
    <property type="match status" value="1"/>
</dbReference>
<proteinExistence type="evidence at transcript level"/>
<dbReference type="GO" id="GO:0005886">
    <property type="term" value="C:plasma membrane"/>
    <property type="evidence" value="ECO:0007669"/>
    <property type="project" value="UniProtKB-SubCell"/>
</dbReference>
<feature type="transmembrane region" description="Helical" evidence="7">
    <location>
        <begin position="148"/>
        <end position="169"/>
    </location>
</feature>
<accession>A0A2L2YNZ0</accession>
<name>A0A2L2YNZ0_PARTP</name>
<protein>
    <recommendedName>
        <fullName evidence="7">Sodium/potassium-transporting ATPase subunit beta-1-interacting protein</fullName>
        <shortName evidence="7">Na(+)/K(+)-transporting ATPase subunit beta-1-interacting protein</shortName>
    </recommendedName>
</protein>
<organism evidence="8">
    <name type="scientific">Parasteatoda tepidariorum</name>
    <name type="common">Common house spider</name>
    <name type="synonym">Achaearanea tepidariorum</name>
    <dbReference type="NCBI Taxonomy" id="114398"/>
    <lineage>
        <taxon>Eukaryota</taxon>
        <taxon>Metazoa</taxon>
        <taxon>Ecdysozoa</taxon>
        <taxon>Arthropoda</taxon>
        <taxon>Chelicerata</taxon>
        <taxon>Arachnida</taxon>
        <taxon>Araneae</taxon>
        <taxon>Araneomorphae</taxon>
        <taxon>Entelegynae</taxon>
        <taxon>Araneoidea</taxon>
        <taxon>Theridiidae</taxon>
        <taxon>Parasteatoda</taxon>
    </lineage>
</organism>
<dbReference type="InterPro" id="IPR008516">
    <property type="entry name" value="Na/K-Atpase_Interacting"/>
</dbReference>